<organism evidence="1 2">
    <name type="scientific">Trapa incisa</name>
    <dbReference type="NCBI Taxonomy" id="236973"/>
    <lineage>
        <taxon>Eukaryota</taxon>
        <taxon>Viridiplantae</taxon>
        <taxon>Streptophyta</taxon>
        <taxon>Embryophyta</taxon>
        <taxon>Tracheophyta</taxon>
        <taxon>Spermatophyta</taxon>
        <taxon>Magnoliopsida</taxon>
        <taxon>eudicotyledons</taxon>
        <taxon>Gunneridae</taxon>
        <taxon>Pentapetalae</taxon>
        <taxon>rosids</taxon>
        <taxon>malvids</taxon>
        <taxon>Myrtales</taxon>
        <taxon>Lythraceae</taxon>
        <taxon>Trapa</taxon>
    </lineage>
</organism>
<dbReference type="Proteomes" id="UP001345219">
    <property type="component" value="Chromosome 11"/>
</dbReference>
<accession>A0AAN7QDK0</accession>
<dbReference type="PANTHER" id="PTHR47205:SF1">
    <property type="entry name" value="OS07G0599000 PROTEIN"/>
    <property type="match status" value="1"/>
</dbReference>
<proteinExistence type="predicted"/>
<reference evidence="1 2" key="1">
    <citation type="journal article" date="2023" name="Hortic Res">
        <title>Pangenome of water caltrop reveals structural variations and asymmetric subgenome divergence after allopolyploidization.</title>
        <authorList>
            <person name="Zhang X."/>
            <person name="Chen Y."/>
            <person name="Wang L."/>
            <person name="Yuan Y."/>
            <person name="Fang M."/>
            <person name="Shi L."/>
            <person name="Lu R."/>
            <person name="Comes H.P."/>
            <person name="Ma Y."/>
            <person name="Chen Y."/>
            <person name="Huang G."/>
            <person name="Zhou Y."/>
            <person name="Zheng Z."/>
            <person name="Qiu Y."/>
        </authorList>
    </citation>
    <scope>NUCLEOTIDE SEQUENCE [LARGE SCALE GENOMIC DNA]</scope>
    <source>
        <tissue evidence="1">Roots</tissue>
    </source>
</reference>
<dbReference type="PANTHER" id="PTHR47205">
    <property type="entry name" value="OS07G0599000 PROTEIN"/>
    <property type="match status" value="1"/>
</dbReference>
<evidence type="ECO:0000313" key="2">
    <source>
        <dbReference type="Proteomes" id="UP001345219"/>
    </source>
</evidence>
<comment type="caution">
    <text evidence="1">The sequence shown here is derived from an EMBL/GenBank/DDBJ whole genome shotgun (WGS) entry which is preliminary data.</text>
</comment>
<dbReference type="PROSITE" id="PS51257">
    <property type="entry name" value="PROKAR_LIPOPROTEIN"/>
    <property type="match status" value="1"/>
</dbReference>
<dbReference type="EMBL" id="JAXIOK010000008">
    <property type="protein sequence ID" value="KAK4764447.1"/>
    <property type="molecule type" value="Genomic_DNA"/>
</dbReference>
<evidence type="ECO:0000313" key="1">
    <source>
        <dbReference type="EMBL" id="KAK4764447.1"/>
    </source>
</evidence>
<protein>
    <submittedName>
        <fullName evidence="1">Uncharacterized protein</fullName>
    </submittedName>
</protein>
<sequence length="110" mass="12185">MREVEAAPTESVAALNCVILGCANIWDLDRAYATFEAINGDFGLSLNTHSYNALIVTFGKPKKTMSRAMFTVSIKHIEVHNSKSLNTGDREEEDVKWGAIQKNRNLNLAT</sequence>
<dbReference type="InterPro" id="IPR044605">
    <property type="entry name" value="At1g26460-like"/>
</dbReference>
<dbReference type="AlphaFoldDB" id="A0AAN7QDK0"/>
<gene>
    <name evidence="1" type="ORF">SAY87_013885</name>
</gene>
<name>A0AAN7QDK0_9MYRT</name>
<keyword evidence="2" id="KW-1185">Reference proteome</keyword>